<dbReference type="SUPFAM" id="SSF53850">
    <property type="entry name" value="Periplasmic binding protein-like II"/>
    <property type="match status" value="1"/>
</dbReference>
<evidence type="ECO:0000313" key="7">
    <source>
        <dbReference type="Proteomes" id="UP000590749"/>
    </source>
</evidence>
<dbReference type="PANTHER" id="PTHR30346:SF0">
    <property type="entry name" value="HCA OPERON TRANSCRIPTIONAL ACTIVATOR HCAR"/>
    <property type="match status" value="1"/>
</dbReference>
<dbReference type="EMBL" id="JACHXF010000015">
    <property type="protein sequence ID" value="MBB3098409.1"/>
    <property type="molecule type" value="Genomic_DNA"/>
</dbReference>
<name>A0A7W5FHB3_9ACTN</name>
<accession>A0A7W5FHB3</accession>
<protein>
    <submittedName>
        <fullName evidence="6">DNA-binding transcriptional LysR family regulator</fullName>
    </submittedName>
</protein>
<dbReference type="InterPro" id="IPR036390">
    <property type="entry name" value="WH_DNA-bd_sf"/>
</dbReference>
<evidence type="ECO:0000313" key="6">
    <source>
        <dbReference type="EMBL" id="MBB3098409.1"/>
    </source>
</evidence>
<gene>
    <name evidence="6" type="ORF">FHR83_006108</name>
</gene>
<evidence type="ECO:0000259" key="5">
    <source>
        <dbReference type="PROSITE" id="PS50931"/>
    </source>
</evidence>
<proteinExistence type="inferred from homology"/>
<dbReference type="Pfam" id="PF03466">
    <property type="entry name" value="LysR_substrate"/>
    <property type="match status" value="1"/>
</dbReference>
<dbReference type="Pfam" id="PF00126">
    <property type="entry name" value="HTH_1"/>
    <property type="match status" value="1"/>
</dbReference>
<dbReference type="GO" id="GO:0032993">
    <property type="term" value="C:protein-DNA complex"/>
    <property type="evidence" value="ECO:0007669"/>
    <property type="project" value="TreeGrafter"/>
</dbReference>
<dbReference type="PROSITE" id="PS50931">
    <property type="entry name" value="HTH_LYSR"/>
    <property type="match status" value="1"/>
</dbReference>
<evidence type="ECO:0000256" key="2">
    <source>
        <dbReference type="ARBA" id="ARBA00023015"/>
    </source>
</evidence>
<comment type="caution">
    <text evidence="6">The sequence shown here is derived from an EMBL/GenBank/DDBJ whole genome shotgun (WGS) entry which is preliminary data.</text>
</comment>
<dbReference type="AlphaFoldDB" id="A0A7W5FHB3"/>
<dbReference type="InterPro" id="IPR005119">
    <property type="entry name" value="LysR_subst-bd"/>
</dbReference>
<dbReference type="RefSeq" id="WP_229795170.1">
    <property type="nucleotide sequence ID" value="NZ_BMPW01000017.1"/>
</dbReference>
<dbReference type="InterPro" id="IPR036388">
    <property type="entry name" value="WH-like_DNA-bd_sf"/>
</dbReference>
<feature type="domain" description="HTH lysR-type" evidence="5">
    <location>
        <begin position="29"/>
        <end position="80"/>
    </location>
</feature>
<organism evidence="6 7">
    <name type="scientific">Actinoplanes campanulatus</name>
    <dbReference type="NCBI Taxonomy" id="113559"/>
    <lineage>
        <taxon>Bacteria</taxon>
        <taxon>Bacillati</taxon>
        <taxon>Actinomycetota</taxon>
        <taxon>Actinomycetes</taxon>
        <taxon>Micromonosporales</taxon>
        <taxon>Micromonosporaceae</taxon>
        <taxon>Actinoplanes</taxon>
    </lineage>
</organism>
<dbReference type="GO" id="GO:0003677">
    <property type="term" value="F:DNA binding"/>
    <property type="evidence" value="ECO:0007669"/>
    <property type="project" value="UniProtKB-KW"/>
</dbReference>
<evidence type="ECO:0000256" key="3">
    <source>
        <dbReference type="ARBA" id="ARBA00023125"/>
    </source>
</evidence>
<evidence type="ECO:0000256" key="1">
    <source>
        <dbReference type="ARBA" id="ARBA00009437"/>
    </source>
</evidence>
<keyword evidence="4" id="KW-0804">Transcription</keyword>
<sequence>MTTFKIGYGYGRCAGCNDGGRMLERSETEVLITLAKELHFGRTADHLRLTTGQVSRIVQRMERRIGTALFTRTSRIVALTPIGATLVEELAPHIEGIDAAVRRAVEAGRGVTGTLRTAFLGAAAGQLLLKAVALFGVRHSDCEVHIHEAQVHDAYDRLLTGAVDVLIAVLPAHGVQVGPVLLSESQLLAVPRRHSLATRSEVTREVLADHPVVQMPDTMPKATRHYRIPPMTPSGRPVSQGPAANTFPEILALVAAGKGVFPVGAHAARFYPRPDIAYIPMPDAPPVQWAPVWLKANETGIVRAFIGCATEAAEE</sequence>
<keyword evidence="3 6" id="KW-0238">DNA-binding</keyword>
<dbReference type="GO" id="GO:0003700">
    <property type="term" value="F:DNA-binding transcription factor activity"/>
    <property type="evidence" value="ECO:0007669"/>
    <property type="project" value="InterPro"/>
</dbReference>
<reference evidence="6 7" key="1">
    <citation type="submission" date="2020-08" db="EMBL/GenBank/DDBJ databases">
        <title>Genomic Encyclopedia of Type Strains, Phase III (KMG-III): the genomes of soil and plant-associated and newly described type strains.</title>
        <authorList>
            <person name="Whitman W."/>
        </authorList>
    </citation>
    <scope>NUCLEOTIDE SEQUENCE [LARGE SCALE GENOMIC DNA]</scope>
    <source>
        <strain evidence="6 7">CECT 3287</strain>
    </source>
</reference>
<dbReference type="Gene3D" id="1.10.10.10">
    <property type="entry name" value="Winged helix-like DNA-binding domain superfamily/Winged helix DNA-binding domain"/>
    <property type="match status" value="1"/>
</dbReference>
<dbReference type="SUPFAM" id="SSF46785">
    <property type="entry name" value="Winged helix' DNA-binding domain"/>
    <property type="match status" value="1"/>
</dbReference>
<dbReference type="Proteomes" id="UP000590749">
    <property type="component" value="Unassembled WGS sequence"/>
</dbReference>
<dbReference type="PANTHER" id="PTHR30346">
    <property type="entry name" value="TRANSCRIPTIONAL DUAL REGULATOR HCAR-RELATED"/>
    <property type="match status" value="1"/>
</dbReference>
<evidence type="ECO:0000256" key="4">
    <source>
        <dbReference type="ARBA" id="ARBA00023163"/>
    </source>
</evidence>
<dbReference type="InterPro" id="IPR000847">
    <property type="entry name" value="LysR_HTH_N"/>
</dbReference>
<keyword evidence="7" id="KW-1185">Reference proteome</keyword>
<comment type="similarity">
    <text evidence="1">Belongs to the LysR transcriptional regulatory family.</text>
</comment>
<keyword evidence="2" id="KW-0805">Transcription regulation</keyword>
<dbReference type="Gene3D" id="3.40.190.10">
    <property type="entry name" value="Periplasmic binding protein-like II"/>
    <property type="match status" value="2"/>
</dbReference>